<dbReference type="PANTHER" id="PTHR31717">
    <property type="entry name" value="ZINC FINGER PROTEIN CONSTANS-LIKE 10"/>
    <property type="match status" value="1"/>
</dbReference>
<dbReference type="InterPro" id="IPR000315">
    <property type="entry name" value="Znf_B-box"/>
</dbReference>
<dbReference type="PANTHER" id="PTHR31717:SF116">
    <property type="entry name" value="B-BOX TYPE ZINC FINGER PROTEIN"/>
    <property type="match status" value="1"/>
</dbReference>
<name>T2DPB4_PHAVU</name>
<evidence type="ECO:0000256" key="3">
    <source>
        <dbReference type="ARBA" id="ARBA00022833"/>
    </source>
</evidence>
<protein>
    <recommendedName>
        <fullName evidence="5">B box-type domain-containing protein</fullName>
    </recommendedName>
</protein>
<evidence type="ECO:0000256" key="1">
    <source>
        <dbReference type="ARBA" id="ARBA00022723"/>
    </source>
</evidence>
<dbReference type="AlphaFoldDB" id="T2DPB4"/>
<keyword evidence="3" id="KW-0862">Zinc</keyword>
<dbReference type="EMBL" id="KF033685">
    <property type="protein sequence ID" value="AGV54672.1"/>
    <property type="molecule type" value="mRNA"/>
</dbReference>
<sequence>MDGLSCVLCEKRAMMLCDSDQAKLCWDCDEKVHSANFLVAKHSRVLLCRLCHSPTPWTASGTKLTPTVSFCHRCILRRHTRLNHLVNTDQRHRDSVNDDEEHDFDHVLDYDNSDYIEEEGEEEDDDEEEDEDEEGENQVVPMSSGSATSPLEDDCLALKRLRNISLTFGFSHDGRTCSSNEILTATLSNNNQSTSLSGALKRLQVNPWKF</sequence>
<dbReference type="SMART" id="SM00336">
    <property type="entry name" value="BBOX"/>
    <property type="match status" value="1"/>
</dbReference>
<keyword evidence="2" id="KW-0863">Zinc-finger</keyword>
<dbReference type="Pfam" id="PF00643">
    <property type="entry name" value="zf-B_box"/>
    <property type="match status" value="1"/>
</dbReference>
<dbReference type="CDD" id="cd19821">
    <property type="entry name" value="Bbox1_BBX-like"/>
    <property type="match status" value="1"/>
</dbReference>
<feature type="compositionally biased region" description="Polar residues" evidence="4">
    <location>
        <begin position="140"/>
        <end position="149"/>
    </location>
</feature>
<dbReference type="InterPro" id="IPR049808">
    <property type="entry name" value="CONSTANS-like_Bbox1"/>
</dbReference>
<evidence type="ECO:0000313" key="6">
    <source>
        <dbReference type="EMBL" id="AGV54672.1"/>
    </source>
</evidence>
<organism evidence="6">
    <name type="scientific">Phaseolus vulgaris</name>
    <name type="common">Kidney bean</name>
    <name type="synonym">French bean</name>
    <dbReference type="NCBI Taxonomy" id="3885"/>
    <lineage>
        <taxon>Eukaryota</taxon>
        <taxon>Viridiplantae</taxon>
        <taxon>Streptophyta</taxon>
        <taxon>Embryophyta</taxon>
        <taxon>Tracheophyta</taxon>
        <taxon>Spermatophyta</taxon>
        <taxon>Magnoliopsida</taxon>
        <taxon>eudicotyledons</taxon>
        <taxon>Gunneridae</taxon>
        <taxon>Pentapetalae</taxon>
        <taxon>rosids</taxon>
        <taxon>fabids</taxon>
        <taxon>Fabales</taxon>
        <taxon>Fabaceae</taxon>
        <taxon>Papilionoideae</taxon>
        <taxon>50 kb inversion clade</taxon>
        <taxon>NPAAA clade</taxon>
        <taxon>indigoferoid/millettioid clade</taxon>
        <taxon>Phaseoleae</taxon>
        <taxon>Phaseolus</taxon>
    </lineage>
</organism>
<feature type="region of interest" description="Disordered" evidence="4">
    <location>
        <begin position="108"/>
        <end position="149"/>
    </location>
</feature>
<reference evidence="6" key="1">
    <citation type="submission" date="2013-04" db="EMBL/GenBank/DDBJ databases">
        <title>Phaseolus vulgaris (BAT93) Pods Tissue cDNA Library Construction and Random Isolation of cDNA Clones for Gene Discovery.</title>
        <authorList>
            <person name="Amelia K."/>
            <person name="Bhore S.J."/>
            <person name="Shah F.H."/>
        </authorList>
    </citation>
    <scope>NUCLEOTIDE SEQUENCE</scope>
    <source>
        <tissue evidence="6">Pod</tissue>
    </source>
</reference>
<keyword evidence="1" id="KW-0479">Metal-binding</keyword>
<dbReference type="GO" id="GO:0008270">
    <property type="term" value="F:zinc ion binding"/>
    <property type="evidence" value="ECO:0007669"/>
    <property type="project" value="UniProtKB-KW"/>
</dbReference>
<feature type="domain" description="B box-type" evidence="5">
    <location>
        <begin position="1"/>
        <end position="47"/>
    </location>
</feature>
<evidence type="ECO:0000256" key="4">
    <source>
        <dbReference type="SAM" id="MobiDB-lite"/>
    </source>
</evidence>
<evidence type="ECO:0000259" key="5">
    <source>
        <dbReference type="SMART" id="SM00336"/>
    </source>
</evidence>
<evidence type="ECO:0000256" key="2">
    <source>
        <dbReference type="ARBA" id="ARBA00022771"/>
    </source>
</evidence>
<accession>T2DPB4</accession>
<feature type="compositionally biased region" description="Acidic residues" evidence="4">
    <location>
        <begin position="111"/>
        <end position="136"/>
    </location>
</feature>
<proteinExistence type="evidence at transcript level"/>